<feature type="chain" id="PRO_5021782991" evidence="4">
    <location>
        <begin position="23"/>
        <end position="406"/>
    </location>
</feature>
<dbReference type="Pfam" id="PF14559">
    <property type="entry name" value="TPR_19"/>
    <property type="match status" value="1"/>
</dbReference>
<dbReference type="SUPFAM" id="SSF48452">
    <property type="entry name" value="TPR-like"/>
    <property type="match status" value="1"/>
</dbReference>
<dbReference type="InterPro" id="IPR011990">
    <property type="entry name" value="TPR-like_helical_dom_sf"/>
</dbReference>
<name>A0A532V059_UNCT6</name>
<dbReference type="EMBL" id="NJBO01000017">
    <property type="protein sequence ID" value="TKJ40581.1"/>
    <property type="molecule type" value="Genomic_DNA"/>
</dbReference>
<evidence type="ECO:0000256" key="2">
    <source>
        <dbReference type="ARBA" id="ARBA00022803"/>
    </source>
</evidence>
<gene>
    <name evidence="5" type="ORF">CEE36_09360</name>
</gene>
<dbReference type="InterPro" id="IPR052346">
    <property type="entry name" value="O-mannosyl-transferase_TMTC"/>
</dbReference>
<dbReference type="PROSITE" id="PS50005">
    <property type="entry name" value="TPR"/>
    <property type="match status" value="3"/>
</dbReference>
<feature type="repeat" description="TPR" evidence="3">
    <location>
        <begin position="48"/>
        <end position="81"/>
    </location>
</feature>
<evidence type="ECO:0000313" key="6">
    <source>
        <dbReference type="Proteomes" id="UP000317778"/>
    </source>
</evidence>
<comment type="caution">
    <text evidence="5">The sequence shown here is derived from an EMBL/GenBank/DDBJ whole genome shotgun (WGS) entry which is preliminary data.</text>
</comment>
<proteinExistence type="predicted"/>
<dbReference type="Pfam" id="PF13181">
    <property type="entry name" value="TPR_8"/>
    <property type="match status" value="1"/>
</dbReference>
<keyword evidence="2 3" id="KW-0802">TPR repeat</keyword>
<dbReference type="PANTHER" id="PTHR44227:SF3">
    <property type="entry name" value="PROTEIN O-MANNOSYL-TRANSFERASE TMTC4"/>
    <property type="match status" value="1"/>
</dbReference>
<reference evidence="5 6" key="1">
    <citation type="submission" date="2017-06" db="EMBL/GenBank/DDBJ databases">
        <title>Novel microbial phyla capable of carbon fixation and sulfur reduction in deep-sea sediments.</title>
        <authorList>
            <person name="Huang J."/>
            <person name="Baker B."/>
            <person name="Wang Y."/>
        </authorList>
    </citation>
    <scope>NUCLEOTIDE SEQUENCE [LARGE SCALE GENOMIC DNA]</scope>
    <source>
        <strain evidence="5">B3_TA06</strain>
    </source>
</reference>
<dbReference type="SMART" id="SM00028">
    <property type="entry name" value="TPR"/>
    <property type="match status" value="6"/>
</dbReference>
<keyword evidence="1" id="KW-0677">Repeat</keyword>
<evidence type="ECO:0000256" key="4">
    <source>
        <dbReference type="SAM" id="SignalP"/>
    </source>
</evidence>
<keyword evidence="4" id="KW-0732">Signal</keyword>
<sequence>MKRLCPLIVGVIVLVIPLVVCAAPRAAKRDKDNQEEDAVADSLARIEAEKYLSIGVDFYRKKLYTEAIENYNRSLEYVPDYYAAMVAMAKTYQDMKDLTPAEEWYRKVYETHPDSVAGYLGLAGIFLIKASMNEIYDDSAQALAEEGVERFPEESDLYHIIAEVFKRKGGVEAADSIYKAGLETNPENLGLRNSYVNFLTDHDRYEEAYENELYIVNAKAEDYIAREKLGDIAMKLKKYGEAEEAFNKVIELRPEDVDARVKLANLYLALKKYSSAETKLKEAIGLDSTKLVPRIYLGVVYLNWGKEGQAEKTFNKILAMDECNGDALYFMGTIYVRRATRAVKQTTIDAWKAGCANARKAESYLKRAISADPGSNSSRANKQLQHLEKVRIELKKKLFLQGINEC</sequence>
<dbReference type="PANTHER" id="PTHR44227">
    <property type="match status" value="1"/>
</dbReference>
<feature type="repeat" description="TPR" evidence="3">
    <location>
        <begin position="223"/>
        <end position="256"/>
    </location>
</feature>
<dbReference type="Gene3D" id="1.25.40.10">
    <property type="entry name" value="Tetratricopeptide repeat domain"/>
    <property type="match status" value="2"/>
</dbReference>
<accession>A0A532V059</accession>
<dbReference type="Proteomes" id="UP000317778">
    <property type="component" value="Unassembled WGS sequence"/>
</dbReference>
<feature type="signal peptide" evidence="4">
    <location>
        <begin position="1"/>
        <end position="22"/>
    </location>
</feature>
<evidence type="ECO:0000256" key="3">
    <source>
        <dbReference type="PROSITE-ProRule" id="PRU00339"/>
    </source>
</evidence>
<organism evidence="5 6">
    <name type="scientific">candidate division TA06 bacterium B3_TA06</name>
    <dbReference type="NCBI Taxonomy" id="2012487"/>
    <lineage>
        <taxon>Bacteria</taxon>
        <taxon>Bacteria division TA06</taxon>
    </lineage>
</organism>
<evidence type="ECO:0000256" key="1">
    <source>
        <dbReference type="ARBA" id="ARBA00022737"/>
    </source>
</evidence>
<evidence type="ECO:0000313" key="5">
    <source>
        <dbReference type="EMBL" id="TKJ40581.1"/>
    </source>
</evidence>
<dbReference type="AlphaFoldDB" id="A0A532V059"/>
<protein>
    <submittedName>
        <fullName evidence="5">Uncharacterized protein</fullName>
    </submittedName>
</protein>
<dbReference type="InterPro" id="IPR019734">
    <property type="entry name" value="TPR_rpt"/>
</dbReference>
<feature type="repeat" description="TPR" evidence="3">
    <location>
        <begin position="82"/>
        <end position="115"/>
    </location>
</feature>